<dbReference type="RefSeq" id="WP_163893519.1">
    <property type="nucleotide sequence ID" value="NZ_JAAFYS010000002.1"/>
</dbReference>
<keyword evidence="3 5" id="KW-1133">Transmembrane helix</keyword>
<dbReference type="GO" id="GO:0006457">
    <property type="term" value="P:protein folding"/>
    <property type="evidence" value="ECO:0007669"/>
    <property type="project" value="InterPro"/>
</dbReference>
<dbReference type="PIRSF" id="PIRSF033913">
    <property type="entry name" value="S-S_format_DsbB"/>
    <property type="match status" value="1"/>
</dbReference>
<evidence type="ECO:0000256" key="1">
    <source>
        <dbReference type="ARBA" id="ARBA00004141"/>
    </source>
</evidence>
<protein>
    <submittedName>
        <fullName evidence="6">Disulfide bond formation protein B</fullName>
    </submittedName>
</protein>
<dbReference type="InterPro" id="IPR003752">
    <property type="entry name" value="DiS_bond_form_DsbB/BdbC"/>
</dbReference>
<sequence>MTRKSLSLIAAGGSLALLAGAFLFQTLGYLPCKMCLWQRWPHVVAIGMGVLMLIVPNRAWPWIGAAAAAVTSGLGLYHTGVERGWWEGPTSCTSTGTSLSDLGGSDLLSMDGPGIVLCDQVSWAFAGLSMASWNAIFSLILAIIWVRAATAKAAR</sequence>
<keyword evidence="2 5" id="KW-0812">Transmembrane</keyword>
<evidence type="ECO:0000256" key="2">
    <source>
        <dbReference type="ARBA" id="ARBA00022692"/>
    </source>
</evidence>
<keyword evidence="7" id="KW-1185">Reference proteome</keyword>
<evidence type="ECO:0000256" key="3">
    <source>
        <dbReference type="ARBA" id="ARBA00022989"/>
    </source>
</evidence>
<name>A0A6B2JTC1_9RHOB</name>
<dbReference type="GO" id="GO:0015035">
    <property type="term" value="F:protein-disulfide reductase activity"/>
    <property type="evidence" value="ECO:0007669"/>
    <property type="project" value="InterPro"/>
</dbReference>
<dbReference type="InterPro" id="IPR023380">
    <property type="entry name" value="DsbB-like_sf"/>
</dbReference>
<keyword evidence="4 5" id="KW-0472">Membrane</keyword>
<feature type="transmembrane region" description="Helical" evidence="5">
    <location>
        <begin position="123"/>
        <end position="146"/>
    </location>
</feature>
<organism evidence="6 7">
    <name type="scientific">Pseudoroseicyclus tamaricis</name>
    <dbReference type="NCBI Taxonomy" id="2705421"/>
    <lineage>
        <taxon>Bacteria</taxon>
        <taxon>Pseudomonadati</taxon>
        <taxon>Pseudomonadota</taxon>
        <taxon>Alphaproteobacteria</taxon>
        <taxon>Rhodobacterales</taxon>
        <taxon>Paracoccaceae</taxon>
        <taxon>Pseudoroseicyclus</taxon>
    </lineage>
</organism>
<dbReference type="InterPro" id="IPR024199">
    <property type="entry name" value="Uncharacterised_DsbB"/>
</dbReference>
<comment type="caution">
    <text evidence="6">The sequence shown here is derived from an EMBL/GenBank/DDBJ whole genome shotgun (WGS) entry which is preliminary data.</text>
</comment>
<dbReference type="Proteomes" id="UP000474757">
    <property type="component" value="Unassembled WGS sequence"/>
</dbReference>
<feature type="transmembrane region" description="Helical" evidence="5">
    <location>
        <begin position="38"/>
        <end position="55"/>
    </location>
</feature>
<dbReference type="AlphaFoldDB" id="A0A6B2JTC1"/>
<feature type="transmembrane region" description="Helical" evidence="5">
    <location>
        <begin position="62"/>
        <end position="80"/>
    </location>
</feature>
<evidence type="ECO:0000313" key="6">
    <source>
        <dbReference type="EMBL" id="NDV01508.1"/>
    </source>
</evidence>
<evidence type="ECO:0000256" key="4">
    <source>
        <dbReference type="ARBA" id="ARBA00023136"/>
    </source>
</evidence>
<dbReference type="SUPFAM" id="SSF158442">
    <property type="entry name" value="DsbB-like"/>
    <property type="match status" value="1"/>
</dbReference>
<reference evidence="6 7" key="1">
    <citation type="submission" date="2020-02" db="EMBL/GenBank/DDBJ databases">
        <title>Pseudoroseicyclus tamarix, sp. nov., isolated from offshore sediment of a Tamarix chinensis forest.</title>
        <authorList>
            <person name="Gai Y."/>
        </authorList>
    </citation>
    <scope>NUCLEOTIDE SEQUENCE [LARGE SCALE GENOMIC DNA]</scope>
    <source>
        <strain evidence="6 7">CLL3-39</strain>
    </source>
</reference>
<comment type="subcellular location">
    <subcellularLocation>
        <location evidence="1">Membrane</location>
        <topology evidence="1">Multi-pass membrane protein</topology>
    </subcellularLocation>
</comment>
<dbReference type="GO" id="GO:0016020">
    <property type="term" value="C:membrane"/>
    <property type="evidence" value="ECO:0007669"/>
    <property type="project" value="UniProtKB-SubCell"/>
</dbReference>
<evidence type="ECO:0000256" key="5">
    <source>
        <dbReference type="SAM" id="Phobius"/>
    </source>
</evidence>
<dbReference type="EMBL" id="JAAGAB010000002">
    <property type="protein sequence ID" value="NDV01508.1"/>
    <property type="molecule type" value="Genomic_DNA"/>
</dbReference>
<evidence type="ECO:0000313" key="7">
    <source>
        <dbReference type="Proteomes" id="UP000474757"/>
    </source>
</evidence>
<accession>A0A6B2JTC1</accession>
<dbReference type="Pfam" id="PF02600">
    <property type="entry name" value="DsbB"/>
    <property type="match status" value="1"/>
</dbReference>
<dbReference type="Gene3D" id="1.20.1550.10">
    <property type="entry name" value="DsbB-like"/>
    <property type="match status" value="1"/>
</dbReference>
<gene>
    <name evidence="6" type="ORF">GZA08_11090</name>
</gene>
<proteinExistence type="predicted"/>